<sequence>MDTQTSLMIFQTTCFLGFALWLSIALINNLHGFASSVGAVGATLSMAPLRQPPVVDIPLLSRALVSPTLHRLALGVIVVLQAVAVLAVWAGCYLLLFGGGLEAARPWLNLALSVALASLFAMLLGGLWFAYWIRQEGLQLTHLVLVIWVLLNFLVLNLRWS</sequence>
<evidence type="ECO:0000256" key="1">
    <source>
        <dbReference type="SAM" id="Phobius"/>
    </source>
</evidence>
<dbReference type="EMBL" id="AP022642">
    <property type="protein sequence ID" value="BCA27957.1"/>
    <property type="molecule type" value="Genomic_DNA"/>
</dbReference>
<organism evidence="2 3">
    <name type="scientific">Metapseudomonas otitidis</name>
    <dbReference type="NCBI Taxonomy" id="319939"/>
    <lineage>
        <taxon>Bacteria</taxon>
        <taxon>Pseudomonadati</taxon>
        <taxon>Pseudomonadota</taxon>
        <taxon>Gammaproteobacteria</taxon>
        <taxon>Pseudomonadales</taxon>
        <taxon>Pseudomonadaceae</taxon>
        <taxon>Metapseudomonas</taxon>
    </lineage>
</organism>
<accession>A0A679GMP1</accession>
<dbReference type="AlphaFoldDB" id="A0A679GMP1"/>
<evidence type="ECO:0000313" key="2">
    <source>
        <dbReference type="EMBL" id="BCA27957.1"/>
    </source>
</evidence>
<dbReference type="Proteomes" id="UP000501237">
    <property type="component" value="Chromosome"/>
</dbReference>
<protein>
    <recommendedName>
        <fullName evidence="4">Small integral membrane protein</fullName>
    </recommendedName>
</protein>
<gene>
    <name evidence="2" type="ORF">PtoMrB4_19340</name>
</gene>
<feature type="transmembrane region" description="Helical" evidence="1">
    <location>
        <begin position="108"/>
        <end position="133"/>
    </location>
</feature>
<reference evidence="2 3" key="1">
    <citation type="journal article" date="2020" name="Microbiol. Resour. Announc.">
        <title>Complete genome sequence of Pseudomonas otitidis strain MrB4, isolated from Lake Biwa in Japan.</title>
        <authorList>
            <person name="Miyazaki K."/>
            <person name="Hase E."/>
            <person name="Maruya T."/>
        </authorList>
    </citation>
    <scope>NUCLEOTIDE SEQUENCE [LARGE SCALE GENOMIC DNA]</scope>
    <source>
        <strain evidence="2 3">MrB4</strain>
    </source>
</reference>
<keyword evidence="1" id="KW-1133">Transmembrane helix</keyword>
<evidence type="ECO:0000313" key="3">
    <source>
        <dbReference type="Proteomes" id="UP000501237"/>
    </source>
</evidence>
<dbReference type="InterPro" id="IPR018681">
    <property type="entry name" value="DUF2165_transmembrane"/>
</dbReference>
<dbReference type="GeneID" id="57397150"/>
<feature type="transmembrane region" description="Helical" evidence="1">
    <location>
        <begin position="139"/>
        <end position="158"/>
    </location>
</feature>
<dbReference type="RefSeq" id="WP_172433110.1">
    <property type="nucleotide sequence ID" value="NZ_AP022642.1"/>
</dbReference>
<dbReference type="KEGG" id="poj:PtoMrB4_19340"/>
<keyword evidence="1" id="KW-0812">Transmembrane</keyword>
<evidence type="ECO:0008006" key="4">
    <source>
        <dbReference type="Google" id="ProtNLM"/>
    </source>
</evidence>
<feature type="transmembrane region" description="Helical" evidence="1">
    <location>
        <begin position="72"/>
        <end position="96"/>
    </location>
</feature>
<name>A0A679GMP1_9GAMM</name>
<feature type="transmembrane region" description="Helical" evidence="1">
    <location>
        <begin position="7"/>
        <end position="27"/>
    </location>
</feature>
<proteinExistence type="predicted"/>
<keyword evidence="1" id="KW-0472">Membrane</keyword>
<dbReference type="Pfam" id="PF09933">
    <property type="entry name" value="DUF2165"/>
    <property type="match status" value="1"/>
</dbReference>